<evidence type="ECO:0000313" key="2">
    <source>
        <dbReference type="Proteomes" id="UP000030645"/>
    </source>
</evidence>
<proteinExistence type="predicted"/>
<reference evidence="2" key="1">
    <citation type="submission" date="2013-01" db="EMBL/GenBank/DDBJ databases">
        <title>Draft Genome Sequence of a Mulberry Tree, Morus notabilis C.K. Schneid.</title>
        <authorList>
            <person name="He N."/>
            <person name="Zhao S."/>
        </authorList>
    </citation>
    <scope>NUCLEOTIDE SEQUENCE</scope>
</reference>
<sequence>MLSPIQTETVETAIWPNMGAKLGSRLSATLRRFDSRSAETAMKSKFIAWPTSIHWRGVRDQPVSFCHMEKSKRSISMTNMELDIKTSTWKDPARILKSELRWRSMVRAWRTVRLPWSAIGVLKDNAG</sequence>
<protein>
    <submittedName>
        <fullName evidence="1">Uncharacterized protein</fullName>
    </submittedName>
</protein>
<keyword evidence="2" id="KW-1185">Reference proteome</keyword>
<dbReference type="AlphaFoldDB" id="W9SYS7"/>
<accession>W9SYS7</accession>
<organism evidence="1 2">
    <name type="scientific">Morus notabilis</name>
    <dbReference type="NCBI Taxonomy" id="981085"/>
    <lineage>
        <taxon>Eukaryota</taxon>
        <taxon>Viridiplantae</taxon>
        <taxon>Streptophyta</taxon>
        <taxon>Embryophyta</taxon>
        <taxon>Tracheophyta</taxon>
        <taxon>Spermatophyta</taxon>
        <taxon>Magnoliopsida</taxon>
        <taxon>eudicotyledons</taxon>
        <taxon>Gunneridae</taxon>
        <taxon>Pentapetalae</taxon>
        <taxon>rosids</taxon>
        <taxon>fabids</taxon>
        <taxon>Rosales</taxon>
        <taxon>Moraceae</taxon>
        <taxon>Moreae</taxon>
        <taxon>Morus</taxon>
    </lineage>
</organism>
<dbReference type="EMBL" id="KE346335">
    <property type="protein sequence ID" value="EXC33233.1"/>
    <property type="molecule type" value="Genomic_DNA"/>
</dbReference>
<gene>
    <name evidence="1" type="ORF">L484_011210</name>
</gene>
<dbReference type="Proteomes" id="UP000030645">
    <property type="component" value="Unassembled WGS sequence"/>
</dbReference>
<evidence type="ECO:0000313" key="1">
    <source>
        <dbReference type="EMBL" id="EXC33233.1"/>
    </source>
</evidence>
<name>W9SYS7_9ROSA</name>